<dbReference type="AlphaFoldDB" id="A0AAV4MEV8"/>
<gene>
    <name evidence="1" type="ORF">CEXT_553471</name>
</gene>
<evidence type="ECO:0000313" key="1">
    <source>
        <dbReference type="EMBL" id="GIX69359.1"/>
    </source>
</evidence>
<comment type="caution">
    <text evidence="1">The sequence shown here is derived from an EMBL/GenBank/DDBJ whole genome shotgun (WGS) entry which is preliminary data.</text>
</comment>
<keyword evidence="2" id="KW-1185">Reference proteome</keyword>
<dbReference type="Proteomes" id="UP001054945">
    <property type="component" value="Unassembled WGS sequence"/>
</dbReference>
<sequence>MISGSICSKLPAVIIWYTARVLPDACNLWTLVPFQTDLCVALFHFLATESPVTPLVLGIWRATVRIYCSWTVLRNEGRGWILKCDWKEKWTTDAMAERELRTGFCLQMGKPVLKR</sequence>
<organism evidence="1 2">
    <name type="scientific">Caerostris extrusa</name>
    <name type="common">Bark spider</name>
    <name type="synonym">Caerostris bankana</name>
    <dbReference type="NCBI Taxonomy" id="172846"/>
    <lineage>
        <taxon>Eukaryota</taxon>
        <taxon>Metazoa</taxon>
        <taxon>Ecdysozoa</taxon>
        <taxon>Arthropoda</taxon>
        <taxon>Chelicerata</taxon>
        <taxon>Arachnida</taxon>
        <taxon>Araneae</taxon>
        <taxon>Araneomorphae</taxon>
        <taxon>Entelegynae</taxon>
        <taxon>Araneoidea</taxon>
        <taxon>Araneidae</taxon>
        <taxon>Caerostris</taxon>
    </lineage>
</organism>
<protein>
    <submittedName>
        <fullName evidence="1">Uncharacterized protein</fullName>
    </submittedName>
</protein>
<accession>A0AAV4MEV8</accession>
<evidence type="ECO:0000313" key="2">
    <source>
        <dbReference type="Proteomes" id="UP001054945"/>
    </source>
</evidence>
<dbReference type="EMBL" id="BPLR01019578">
    <property type="protein sequence ID" value="GIX69359.1"/>
    <property type="molecule type" value="Genomic_DNA"/>
</dbReference>
<reference evidence="1 2" key="1">
    <citation type="submission" date="2021-06" db="EMBL/GenBank/DDBJ databases">
        <title>Caerostris extrusa draft genome.</title>
        <authorList>
            <person name="Kono N."/>
            <person name="Arakawa K."/>
        </authorList>
    </citation>
    <scope>NUCLEOTIDE SEQUENCE [LARGE SCALE GENOMIC DNA]</scope>
</reference>
<name>A0AAV4MEV8_CAEEX</name>
<proteinExistence type="predicted"/>